<gene>
    <name evidence="1" type="ORF">OCTVUL_1B014988</name>
</gene>
<proteinExistence type="predicted"/>
<evidence type="ECO:0000313" key="2">
    <source>
        <dbReference type="Proteomes" id="UP001162480"/>
    </source>
</evidence>
<evidence type="ECO:0000313" key="1">
    <source>
        <dbReference type="EMBL" id="CAI9720546.1"/>
    </source>
</evidence>
<name>A0AA36EZY7_OCTVU</name>
<reference evidence="1" key="1">
    <citation type="submission" date="2023-08" db="EMBL/GenBank/DDBJ databases">
        <authorList>
            <person name="Alioto T."/>
            <person name="Alioto T."/>
            <person name="Gomez Garrido J."/>
        </authorList>
    </citation>
    <scope>NUCLEOTIDE SEQUENCE</scope>
</reference>
<organism evidence="1 2">
    <name type="scientific">Octopus vulgaris</name>
    <name type="common">Common octopus</name>
    <dbReference type="NCBI Taxonomy" id="6645"/>
    <lineage>
        <taxon>Eukaryota</taxon>
        <taxon>Metazoa</taxon>
        <taxon>Spiralia</taxon>
        <taxon>Lophotrochozoa</taxon>
        <taxon>Mollusca</taxon>
        <taxon>Cephalopoda</taxon>
        <taxon>Coleoidea</taxon>
        <taxon>Octopodiformes</taxon>
        <taxon>Octopoda</taxon>
        <taxon>Incirrata</taxon>
        <taxon>Octopodidae</taxon>
        <taxon>Octopus</taxon>
    </lineage>
</organism>
<sequence>MRNKRIHTVSPQCPIKLSGIEEKVSGYPSMFHYDSEKTGGIQTTKITFGQALGVKYHNELLAIEFHYEEIAELLMSHEILKSSHQLQGDSTVENESLAALPYS</sequence>
<dbReference type="AlphaFoldDB" id="A0AA36EZY7"/>
<accession>A0AA36EZY7</accession>
<protein>
    <submittedName>
        <fullName evidence="1">Uncharacterized protein</fullName>
    </submittedName>
</protein>
<dbReference type="EMBL" id="OX597816">
    <property type="protein sequence ID" value="CAI9720546.1"/>
    <property type="molecule type" value="Genomic_DNA"/>
</dbReference>
<keyword evidence="2" id="KW-1185">Reference proteome</keyword>
<dbReference type="Proteomes" id="UP001162480">
    <property type="component" value="Chromosome 3"/>
</dbReference>